<reference evidence="12 13" key="1">
    <citation type="journal article" date="2015" name="Genome Announc.">
        <title>Expanding the biotechnology potential of lactobacilli through comparative genomics of 213 strains and associated genera.</title>
        <authorList>
            <person name="Sun Z."/>
            <person name="Harris H.M."/>
            <person name="McCann A."/>
            <person name="Guo C."/>
            <person name="Argimon S."/>
            <person name="Zhang W."/>
            <person name="Yang X."/>
            <person name="Jeffery I.B."/>
            <person name="Cooney J.C."/>
            <person name="Kagawa T.F."/>
            <person name="Liu W."/>
            <person name="Song Y."/>
            <person name="Salvetti E."/>
            <person name="Wrobel A."/>
            <person name="Rasinkangas P."/>
            <person name="Parkhill J."/>
            <person name="Rea M.C."/>
            <person name="O'Sullivan O."/>
            <person name="Ritari J."/>
            <person name="Douillard F.P."/>
            <person name="Paul Ross R."/>
            <person name="Yang R."/>
            <person name="Briner A.E."/>
            <person name="Felis G.E."/>
            <person name="de Vos W.M."/>
            <person name="Barrangou R."/>
            <person name="Klaenhammer T.R."/>
            <person name="Caufield P.W."/>
            <person name="Cui Y."/>
            <person name="Zhang H."/>
            <person name="O'Toole P.W."/>
        </authorList>
    </citation>
    <scope>NUCLEOTIDE SEQUENCE [LARGE SCALE GENOMIC DNA]</scope>
    <source>
        <strain evidence="10 13">ATCC BAA-66</strain>
        <strain evidence="11 12">DSM 13344</strain>
    </source>
</reference>
<evidence type="ECO:0000313" key="11">
    <source>
        <dbReference type="EMBL" id="KRN29950.1"/>
    </source>
</evidence>
<dbReference type="GO" id="GO:0050567">
    <property type="term" value="F:glutaminyl-tRNA synthase (glutamine-hydrolyzing) activity"/>
    <property type="evidence" value="ECO:0007669"/>
    <property type="project" value="UniProtKB-UniRule"/>
</dbReference>
<dbReference type="GO" id="GO:0005524">
    <property type="term" value="F:ATP binding"/>
    <property type="evidence" value="ECO:0007669"/>
    <property type="project" value="UniProtKB-KW"/>
</dbReference>
<comment type="caution">
    <text evidence="11">The sequence shown here is derived from an EMBL/GenBank/DDBJ whole genome shotgun (WGS) entry which is preliminary data.</text>
</comment>
<dbReference type="Proteomes" id="UP000051645">
    <property type="component" value="Unassembled WGS sequence"/>
</dbReference>
<dbReference type="GO" id="GO:0006412">
    <property type="term" value="P:translation"/>
    <property type="evidence" value="ECO:0007669"/>
    <property type="project" value="UniProtKB-UniRule"/>
</dbReference>
<dbReference type="AlphaFoldDB" id="A0A0R2FP78"/>
<keyword evidence="3 8" id="KW-0547">Nucleotide-binding</keyword>
<accession>A0A0R2FP78</accession>
<dbReference type="Pfam" id="PF01425">
    <property type="entry name" value="Amidase"/>
    <property type="match status" value="1"/>
</dbReference>
<gene>
    <name evidence="8" type="primary">gatA</name>
    <name evidence="10" type="ORF">IV38_GL000672</name>
    <name evidence="11" type="ORF">IV40_GL000549</name>
</gene>
<dbReference type="EMBL" id="JQAT01000010">
    <property type="protein sequence ID" value="KRN27267.1"/>
    <property type="molecule type" value="Genomic_DNA"/>
</dbReference>
<keyword evidence="12" id="KW-1185">Reference proteome</keyword>
<evidence type="ECO:0000259" key="9">
    <source>
        <dbReference type="Pfam" id="PF01425"/>
    </source>
</evidence>
<protein>
    <recommendedName>
        <fullName evidence="8">Glutamyl-tRNA(Gln) amidotransferase subunit A</fullName>
        <shortName evidence="8">Glu-ADT subunit A</shortName>
        <ecNumber evidence="8">6.3.5.7</ecNumber>
    </recommendedName>
</protein>
<evidence type="ECO:0000256" key="3">
    <source>
        <dbReference type="ARBA" id="ARBA00022741"/>
    </source>
</evidence>
<evidence type="ECO:0000256" key="7">
    <source>
        <dbReference type="ARBA" id="ARBA00047407"/>
    </source>
</evidence>
<name>A0A0R2FP78_9LACO</name>
<dbReference type="PROSITE" id="PS00571">
    <property type="entry name" value="AMIDASES"/>
    <property type="match status" value="1"/>
</dbReference>
<comment type="similarity">
    <text evidence="1 8">Belongs to the amidase family. GatA subfamily.</text>
</comment>
<comment type="subunit">
    <text evidence="8">Heterotrimer of A, B and C subunits.</text>
</comment>
<evidence type="ECO:0000256" key="2">
    <source>
        <dbReference type="ARBA" id="ARBA00022598"/>
    </source>
</evidence>
<dbReference type="GO" id="GO:0030956">
    <property type="term" value="C:glutamyl-tRNA(Gln) amidotransferase complex"/>
    <property type="evidence" value="ECO:0007669"/>
    <property type="project" value="InterPro"/>
</dbReference>
<dbReference type="Proteomes" id="UP000051751">
    <property type="component" value="Unassembled WGS sequence"/>
</dbReference>
<dbReference type="HAMAP" id="MF_00120">
    <property type="entry name" value="GatA"/>
    <property type="match status" value="1"/>
</dbReference>
<comment type="function">
    <text evidence="6 8">Allows the formation of correctly charged Gln-tRNA(Gln) through the transamidation of misacylated Glu-tRNA(Gln) in organisms which lack glutaminyl-tRNA synthetase. The reaction takes place in the presence of glutamine and ATP through an activated gamma-phospho-Glu-tRNA(Gln).</text>
</comment>
<dbReference type="EMBL" id="JQAZ01000010">
    <property type="protein sequence ID" value="KRN29950.1"/>
    <property type="molecule type" value="Genomic_DNA"/>
</dbReference>
<dbReference type="EC" id="6.3.5.7" evidence="8"/>
<sequence>MNYLNESLTSLHDKLVNHELTSKDLIQGTLANIHAQDGDIKAFLRTDDERALEKAAQVDKDGINPQDVLSGLPVAIKDNIVTKGLITTAASKILDNFKPIYDATVVQKLNDAKMITIGKTNLDEFAMGSSTETSAYQMTSNPWDHTKVPGGSSGGSAAAVAAGFVPAALGTDTGGSIRQPAAFNGIVGMKPTYGRVSRWGAIAFASSLDQIGTLTRGVYDNALLLNAISGLDTKDSTSSGNPVPDFTANLNGDIKGMKIAMPKEYLQEGVQPEVKAAILKAADTLRSLGATIDEVSLPHTQYAVPTYYIIASSEASSNLQRYDGIRYGYRAKDVKTLEDVYVKSRSEGFGDEVKRRIMLGTFSLSAGYYDAYFKKAAQVRTLIKQDFDDILKDHDLIMGPTTPTPAFGIGEKVSDPVTMYMNDILTISANLAGNPSASIPAGFVDGLPIGMQLIGKPFAENTIYRAGFAFEQATDFHKQTPNMEGDAAK</sequence>
<evidence type="ECO:0000256" key="4">
    <source>
        <dbReference type="ARBA" id="ARBA00022840"/>
    </source>
</evidence>
<dbReference type="STRING" id="81857.IV38_GL000672"/>
<dbReference type="OrthoDB" id="9811471at2"/>
<dbReference type="PANTHER" id="PTHR11895">
    <property type="entry name" value="TRANSAMIDASE"/>
    <property type="match status" value="1"/>
</dbReference>
<dbReference type="InterPro" id="IPR004412">
    <property type="entry name" value="GatA"/>
</dbReference>
<keyword evidence="5 8" id="KW-0648">Protein biosynthesis</keyword>
<keyword evidence="2 8" id="KW-0436">Ligase</keyword>
<dbReference type="PATRIC" id="fig|81857.3.peg.676"/>
<dbReference type="Gene3D" id="3.90.1300.10">
    <property type="entry name" value="Amidase signature (AS) domain"/>
    <property type="match status" value="1"/>
</dbReference>
<organism evidence="11 12">
    <name type="scientific">Lactobacillus selangorensis</name>
    <dbReference type="NCBI Taxonomy" id="81857"/>
    <lineage>
        <taxon>Bacteria</taxon>
        <taxon>Bacillati</taxon>
        <taxon>Bacillota</taxon>
        <taxon>Bacilli</taxon>
        <taxon>Lactobacillales</taxon>
        <taxon>Lactobacillaceae</taxon>
        <taxon>Lactobacillus</taxon>
    </lineage>
</organism>
<dbReference type="SUPFAM" id="SSF75304">
    <property type="entry name" value="Amidase signature (AS) enzymes"/>
    <property type="match status" value="1"/>
</dbReference>
<evidence type="ECO:0000256" key="6">
    <source>
        <dbReference type="ARBA" id="ARBA00025295"/>
    </source>
</evidence>
<evidence type="ECO:0000256" key="5">
    <source>
        <dbReference type="ARBA" id="ARBA00022917"/>
    </source>
</evidence>
<dbReference type="PANTHER" id="PTHR11895:SF151">
    <property type="entry name" value="GLUTAMYL-TRNA(GLN) AMIDOTRANSFERASE SUBUNIT A"/>
    <property type="match status" value="1"/>
</dbReference>
<dbReference type="GO" id="GO:0016740">
    <property type="term" value="F:transferase activity"/>
    <property type="evidence" value="ECO:0007669"/>
    <property type="project" value="UniProtKB-KW"/>
</dbReference>
<feature type="active site" description="Charge relay system" evidence="8">
    <location>
        <position position="77"/>
    </location>
</feature>
<dbReference type="RefSeq" id="WP_057771189.1">
    <property type="nucleotide sequence ID" value="NZ_JQAT01000010.1"/>
</dbReference>
<evidence type="ECO:0000256" key="8">
    <source>
        <dbReference type="HAMAP-Rule" id="MF_00120"/>
    </source>
</evidence>
<keyword evidence="4 8" id="KW-0067">ATP-binding</keyword>
<comment type="catalytic activity">
    <reaction evidence="7 8">
        <text>L-glutamyl-tRNA(Gln) + L-glutamine + ATP + H2O = L-glutaminyl-tRNA(Gln) + L-glutamate + ADP + phosphate + H(+)</text>
        <dbReference type="Rhea" id="RHEA:17521"/>
        <dbReference type="Rhea" id="RHEA-COMP:9681"/>
        <dbReference type="Rhea" id="RHEA-COMP:9684"/>
        <dbReference type="ChEBI" id="CHEBI:15377"/>
        <dbReference type="ChEBI" id="CHEBI:15378"/>
        <dbReference type="ChEBI" id="CHEBI:29985"/>
        <dbReference type="ChEBI" id="CHEBI:30616"/>
        <dbReference type="ChEBI" id="CHEBI:43474"/>
        <dbReference type="ChEBI" id="CHEBI:58359"/>
        <dbReference type="ChEBI" id="CHEBI:78520"/>
        <dbReference type="ChEBI" id="CHEBI:78521"/>
        <dbReference type="ChEBI" id="CHEBI:456216"/>
        <dbReference type="EC" id="6.3.5.7"/>
    </reaction>
</comment>
<dbReference type="InterPro" id="IPR020556">
    <property type="entry name" value="Amidase_CS"/>
</dbReference>
<dbReference type="InterPro" id="IPR000120">
    <property type="entry name" value="Amidase"/>
</dbReference>
<evidence type="ECO:0000313" key="10">
    <source>
        <dbReference type="EMBL" id="KRN27267.1"/>
    </source>
</evidence>
<evidence type="ECO:0000313" key="12">
    <source>
        <dbReference type="Proteomes" id="UP000051645"/>
    </source>
</evidence>
<dbReference type="NCBIfam" id="TIGR00132">
    <property type="entry name" value="gatA"/>
    <property type="match status" value="1"/>
</dbReference>
<proteinExistence type="inferred from homology"/>
<dbReference type="InterPro" id="IPR036928">
    <property type="entry name" value="AS_sf"/>
</dbReference>
<keyword evidence="11" id="KW-0808">Transferase</keyword>
<dbReference type="InterPro" id="IPR023631">
    <property type="entry name" value="Amidase_dom"/>
</dbReference>
<feature type="active site" description="Acyl-ester intermediate" evidence="8">
    <location>
        <position position="176"/>
    </location>
</feature>
<evidence type="ECO:0000313" key="13">
    <source>
        <dbReference type="Proteomes" id="UP000051751"/>
    </source>
</evidence>
<feature type="domain" description="Amidase" evidence="9">
    <location>
        <begin position="25"/>
        <end position="463"/>
    </location>
</feature>
<evidence type="ECO:0000256" key="1">
    <source>
        <dbReference type="ARBA" id="ARBA00008069"/>
    </source>
</evidence>
<feature type="active site" description="Charge relay system" evidence="8">
    <location>
        <position position="152"/>
    </location>
</feature>